<comment type="caution">
    <text evidence="5">The sequence shown here is derived from an EMBL/GenBank/DDBJ whole genome shotgun (WGS) entry which is preliminary data.</text>
</comment>
<dbReference type="Proteomes" id="UP000188533">
    <property type="component" value="Unassembled WGS sequence"/>
</dbReference>
<dbReference type="InterPro" id="IPR050311">
    <property type="entry name" value="ORC1/CDC6"/>
</dbReference>
<feature type="compositionally biased region" description="Low complexity" evidence="3">
    <location>
        <begin position="1"/>
        <end position="14"/>
    </location>
</feature>
<dbReference type="SMART" id="SM00382">
    <property type="entry name" value="AAA"/>
    <property type="match status" value="1"/>
</dbReference>
<keyword evidence="6" id="KW-1185">Reference proteome</keyword>
<dbReference type="InterPro" id="IPR049945">
    <property type="entry name" value="AAA_22"/>
</dbReference>
<dbReference type="EMBL" id="BDGU01000501">
    <property type="protein sequence ID" value="GAW07798.1"/>
    <property type="molecule type" value="Genomic_DNA"/>
</dbReference>
<dbReference type="GO" id="GO:0005634">
    <property type="term" value="C:nucleus"/>
    <property type="evidence" value="ECO:0007669"/>
    <property type="project" value="TreeGrafter"/>
</dbReference>
<dbReference type="SUPFAM" id="SSF52540">
    <property type="entry name" value="P-loop containing nucleoside triphosphate hydrolases"/>
    <property type="match status" value="1"/>
</dbReference>
<dbReference type="PANTHER" id="PTHR10763:SF26">
    <property type="entry name" value="CELL DIVISION CONTROL PROTEIN 6 HOMOLOG"/>
    <property type="match status" value="1"/>
</dbReference>
<dbReference type="InterPro" id="IPR003593">
    <property type="entry name" value="AAA+_ATPase"/>
</dbReference>
<organism evidence="5 6">
    <name type="scientific">Lentinula edodes</name>
    <name type="common">Shiitake mushroom</name>
    <name type="synonym">Lentinus edodes</name>
    <dbReference type="NCBI Taxonomy" id="5353"/>
    <lineage>
        <taxon>Eukaryota</taxon>
        <taxon>Fungi</taxon>
        <taxon>Dikarya</taxon>
        <taxon>Basidiomycota</taxon>
        <taxon>Agaricomycotina</taxon>
        <taxon>Agaricomycetes</taxon>
        <taxon>Agaricomycetidae</taxon>
        <taxon>Agaricales</taxon>
        <taxon>Marasmiineae</taxon>
        <taxon>Omphalotaceae</taxon>
        <taxon>Lentinula</taxon>
    </lineage>
</organism>
<dbReference type="AlphaFoldDB" id="A0A1Q3EKP8"/>
<reference evidence="5 6" key="1">
    <citation type="submission" date="2016-08" db="EMBL/GenBank/DDBJ databases">
        <authorList>
            <consortium name="Lentinula edodes genome sequencing consortium"/>
            <person name="Sakamoto Y."/>
            <person name="Nakade K."/>
            <person name="Sato S."/>
            <person name="Yoshida Y."/>
            <person name="Miyazaki K."/>
            <person name="Natsume S."/>
            <person name="Konno N."/>
        </authorList>
    </citation>
    <scope>NUCLEOTIDE SEQUENCE [LARGE SCALE GENOMIC DNA]</scope>
    <source>
        <strain evidence="5 6">NBRC 111202</strain>
    </source>
</reference>
<evidence type="ECO:0000313" key="6">
    <source>
        <dbReference type="Proteomes" id="UP000188533"/>
    </source>
</evidence>
<dbReference type="PANTHER" id="PTHR10763">
    <property type="entry name" value="CELL DIVISION CONTROL PROTEIN 6-RELATED"/>
    <property type="match status" value="1"/>
</dbReference>
<protein>
    <submittedName>
        <fullName evidence="5">p-loop containing nucleoside triphosphate hydrolase protein</fullName>
    </submittedName>
</protein>
<accession>A0A1Q3EKP8</accession>
<evidence type="ECO:0000259" key="4">
    <source>
        <dbReference type="SMART" id="SM00382"/>
    </source>
</evidence>
<evidence type="ECO:0000256" key="3">
    <source>
        <dbReference type="SAM" id="MobiDB-lite"/>
    </source>
</evidence>
<dbReference type="GO" id="GO:0016887">
    <property type="term" value="F:ATP hydrolysis activity"/>
    <property type="evidence" value="ECO:0007669"/>
    <property type="project" value="InterPro"/>
</dbReference>
<keyword evidence="2" id="KW-0235">DNA replication</keyword>
<feature type="domain" description="AAA+ ATPase" evidence="4">
    <location>
        <begin position="172"/>
        <end position="329"/>
    </location>
</feature>
<dbReference type="Gene3D" id="1.10.8.60">
    <property type="match status" value="1"/>
</dbReference>
<keyword evidence="5" id="KW-0378">Hydrolase</keyword>
<feature type="region of interest" description="Disordered" evidence="3">
    <location>
        <begin position="1"/>
        <end position="76"/>
    </location>
</feature>
<dbReference type="InterPro" id="IPR027417">
    <property type="entry name" value="P-loop_NTPase"/>
</dbReference>
<sequence length="655" mass="70484">MAMESSSLTEMSLLGKRSRQPDELEQLQTPGPTPNPKRTKGTTTPVFDGNGNKENIPPLNLTPVNSSNASTPMSSRAVRALRRSATLESFVTPSPARTAVKQSASFSTSFANLTLATPPSTPLTLLPIHARARALLRATSNNNNFFMPARDSEREIITRSITTFLSHSGADASHNLYISGAPGCGKTALVNSILNSLELDDTRIVNVNCMALKNIDALWDFLVDEFDGLLQKKRKSGMKKGNGREAVEALLYGMSTRCILVLDELDHIASNPQSISSLLSLARSDGLYVIGIANTHTLTSSPSSFTDDIRTLHFSPYTSAQLLQILQSRLSILTSQSSSKSAPDDTLKQLLPLSTLTLLTKKIAALTGDVRTLFEVLRRAIDLAVTSSATARIDDDNFFAEAGPVCSVTPTHVLAAITQSTADQTPVQTASTSTASNSEIVRRVASIGFQARLVLLSVLVAVQRIEAGLTIDISSSRNPSHGSLQNGPEFLATDKDIVVDGSHLHAYYSHILRRGGDASISSPVSRTDFSDLLGMLEGAGLIVLGPSQLSPKKKRVCFGPSASFGRSSAWSSVRNGGTLTEEVRLAPGVWVDEVLRGFGAGFSSNIKASRDVNEEELNTLWMKEDTIIRKELKAIENKRNAQEGSQMFIDASLDD</sequence>
<feature type="compositionally biased region" description="Polar residues" evidence="3">
    <location>
        <begin position="62"/>
        <end position="73"/>
    </location>
</feature>
<proteinExistence type="inferred from homology"/>
<evidence type="ECO:0000313" key="5">
    <source>
        <dbReference type="EMBL" id="GAW07798.1"/>
    </source>
</evidence>
<reference evidence="5 6" key="2">
    <citation type="submission" date="2017-02" db="EMBL/GenBank/DDBJ databases">
        <title>A genome survey and senescence transcriptome analysis in Lentinula edodes.</title>
        <authorList>
            <person name="Sakamoto Y."/>
            <person name="Nakade K."/>
            <person name="Sato S."/>
            <person name="Yoshida Y."/>
            <person name="Miyazaki K."/>
            <person name="Natsume S."/>
            <person name="Konno N."/>
        </authorList>
    </citation>
    <scope>NUCLEOTIDE SEQUENCE [LARGE SCALE GENOMIC DNA]</scope>
    <source>
        <strain evidence="5 6">NBRC 111202</strain>
    </source>
</reference>
<comment type="similarity">
    <text evidence="1">Belongs to the CDC6/cdc18 family.</text>
</comment>
<evidence type="ECO:0000256" key="2">
    <source>
        <dbReference type="ARBA" id="ARBA00022705"/>
    </source>
</evidence>
<dbReference type="Gene3D" id="3.40.50.300">
    <property type="entry name" value="P-loop containing nucleotide triphosphate hydrolases"/>
    <property type="match status" value="1"/>
</dbReference>
<name>A0A1Q3EKP8_LENED</name>
<dbReference type="GO" id="GO:0003688">
    <property type="term" value="F:DNA replication origin binding"/>
    <property type="evidence" value="ECO:0007669"/>
    <property type="project" value="TreeGrafter"/>
</dbReference>
<dbReference type="GO" id="GO:0006270">
    <property type="term" value="P:DNA replication initiation"/>
    <property type="evidence" value="ECO:0007669"/>
    <property type="project" value="TreeGrafter"/>
</dbReference>
<dbReference type="GO" id="GO:0033314">
    <property type="term" value="P:mitotic DNA replication checkpoint signaling"/>
    <property type="evidence" value="ECO:0007669"/>
    <property type="project" value="TreeGrafter"/>
</dbReference>
<dbReference type="CDD" id="cd00009">
    <property type="entry name" value="AAA"/>
    <property type="match status" value="1"/>
</dbReference>
<dbReference type="STRING" id="5353.A0A1Q3EKP8"/>
<evidence type="ECO:0000256" key="1">
    <source>
        <dbReference type="ARBA" id="ARBA00006184"/>
    </source>
</evidence>
<gene>
    <name evidence="5" type="ORF">LENED_009811</name>
</gene>
<dbReference type="Pfam" id="PF13401">
    <property type="entry name" value="AAA_22"/>
    <property type="match status" value="1"/>
</dbReference>